<dbReference type="AlphaFoldDB" id="A0A3S2Z307"/>
<organism evidence="2 3">
    <name type="scientific">Streptomyces antnestii</name>
    <dbReference type="NCBI Taxonomy" id="2494256"/>
    <lineage>
        <taxon>Bacteria</taxon>
        <taxon>Bacillati</taxon>
        <taxon>Actinomycetota</taxon>
        <taxon>Actinomycetes</taxon>
        <taxon>Kitasatosporales</taxon>
        <taxon>Streptomycetaceae</taxon>
        <taxon>Streptomyces</taxon>
    </lineage>
</organism>
<accession>A0A3S2Z307</accession>
<proteinExistence type="predicted"/>
<reference evidence="2 3" key="1">
    <citation type="submission" date="2019-01" db="EMBL/GenBank/DDBJ databases">
        <title>Genome sequences of Streptomyces and Rhizobium isolates collected from root and soil.</title>
        <authorList>
            <person name="Chhettri S."/>
            <person name="Sevigny J.L."/>
            <person name="Sen A."/>
            <person name="Ennis N."/>
            <person name="Tisa L."/>
        </authorList>
    </citation>
    <scope>NUCLEOTIDE SEQUENCE [LARGE SCALE GENOMIC DNA]</scope>
    <source>
        <strain evidence="2 3">San01</strain>
    </source>
</reference>
<name>A0A3S2Z307_9ACTN</name>
<dbReference type="InterPro" id="IPR025326">
    <property type="entry name" value="DUF4232"/>
</dbReference>
<dbReference type="Proteomes" id="UP000283128">
    <property type="component" value="Unassembled WGS sequence"/>
</dbReference>
<dbReference type="EMBL" id="RZYA01000002">
    <property type="protein sequence ID" value="RVU27999.1"/>
    <property type="molecule type" value="Genomic_DNA"/>
</dbReference>
<feature type="domain" description="DUF4232" evidence="1">
    <location>
        <begin position="57"/>
        <end position="181"/>
    </location>
</feature>
<protein>
    <submittedName>
        <fullName evidence="2">DUF4232 domain-containing protein</fullName>
    </submittedName>
</protein>
<sequence>MPESGNGGVAMFLPSELSRRGKLATVGVALALAASGAGAGVATGAPQAQTVSSTRACGVSDLYLSMGAKGLGAGQLFWPIRFTNTSTTSCTLRGFPGVSVLNTAHQQIGAPATRTTQPIHTVTVRPAHTVTAVIHTTNGPIGGSCRPTGTYIQVFPPGSSHSVLIPAALRVCSNIFTITPVTA</sequence>
<evidence type="ECO:0000259" key="1">
    <source>
        <dbReference type="Pfam" id="PF14016"/>
    </source>
</evidence>
<keyword evidence="3" id="KW-1185">Reference proteome</keyword>
<dbReference type="OrthoDB" id="3400969at2"/>
<comment type="caution">
    <text evidence="2">The sequence shown here is derived from an EMBL/GenBank/DDBJ whole genome shotgun (WGS) entry which is preliminary data.</text>
</comment>
<evidence type="ECO:0000313" key="3">
    <source>
        <dbReference type="Proteomes" id="UP000283128"/>
    </source>
</evidence>
<gene>
    <name evidence="2" type="ORF">EOT10_06970</name>
</gene>
<evidence type="ECO:0000313" key="2">
    <source>
        <dbReference type="EMBL" id="RVU27999.1"/>
    </source>
</evidence>
<dbReference type="Pfam" id="PF14016">
    <property type="entry name" value="DUF4232"/>
    <property type="match status" value="1"/>
</dbReference>